<evidence type="ECO:0000256" key="1">
    <source>
        <dbReference type="ARBA" id="ARBA00012519"/>
    </source>
</evidence>
<evidence type="ECO:0000259" key="8">
    <source>
        <dbReference type="Pfam" id="PF01467"/>
    </source>
</evidence>
<feature type="domain" description="Cytidyltransferase-like" evidence="8">
    <location>
        <begin position="30"/>
        <end position="128"/>
    </location>
</feature>
<evidence type="ECO:0000256" key="7">
    <source>
        <dbReference type="ARBA" id="ARBA00047428"/>
    </source>
</evidence>
<dbReference type="PANTHER" id="PTHR43793">
    <property type="entry name" value="FAD SYNTHASE"/>
    <property type="match status" value="1"/>
</dbReference>
<dbReference type="InterPro" id="IPR050385">
    <property type="entry name" value="Archaeal_FAD_synthase"/>
</dbReference>
<protein>
    <recommendedName>
        <fullName evidence="1">D-glycero-beta-D-manno-heptose 1-phosphate adenylyltransferase</fullName>
        <ecNumber evidence="1">2.7.7.70</ecNumber>
    </recommendedName>
</protein>
<comment type="catalytic activity">
    <reaction evidence="7">
        <text>D-glycero-beta-D-manno-heptose 1-phosphate + ATP + H(+) = ADP-D-glycero-beta-D-manno-heptose + diphosphate</text>
        <dbReference type="Rhea" id="RHEA:27465"/>
        <dbReference type="ChEBI" id="CHEBI:15378"/>
        <dbReference type="ChEBI" id="CHEBI:30616"/>
        <dbReference type="ChEBI" id="CHEBI:33019"/>
        <dbReference type="ChEBI" id="CHEBI:59967"/>
        <dbReference type="ChEBI" id="CHEBI:61593"/>
        <dbReference type="EC" id="2.7.7.70"/>
    </reaction>
</comment>
<dbReference type="InterPro" id="IPR011914">
    <property type="entry name" value="RfaE_dom_II"/>
</dbReference>
<dbReference type="GO" id="GO:0005975">
    <property type="term" value="P:carbohydrate metabolic process"/>
    <property type="evidence" value="ECO:0007669"/>
    <property type="project" value="InterPro"/>
</dbReference>
<dbReference type="InterPro" id="IPR004821">
    <property type="entry name" value="Cyt_trans-like"/>
</dbReference>
<evidence type="ECO:0000256" key="4">
    <source>
        <dbReference type="ARBA" id="ARBA00022741"/>
    </source>
</evidence>
<evidence type="ECO:0000313" key="9">
    <source>
        <dbReference type="EMBL" id="HDM90541.1"/>
    </source>
</evidence>
<proteinExistence type="predicted"/>
<dbReference type="Proteomes" id="UP000885931">
    <property type="component" value="Unassembled WGS sequence"/>
</dbReference>
<accession>A0A7C0X9P8</accession>
<evidence type="ECO:0000256" key="2">
    <source>
        <dbReference type="ARBA" id="ARBA00022679"/>
    </source>
</evidence>
<dbReference type="Pfam" id="PF01467">
    <property type="entry name" value="CTP_transf_like"/>
    <property type="match status" value="1"/>
</dbReference>
<reference evidence="9" key="1">
    <citation type="journal article" date="2020" name="mSystems">
        <title>Genome- and Community-Level Interaction Insights into Carbon Utilization and Element Cycling Functions of Hydrothermarchaeota in Hydrothermal Sediment.</title>
        <authorList>
            <person name="Zhou Z."/>
            <person name="Liu Y."/>
            <person name="Xu W."/>
            <person name="Pan J."/>
            <person name="Luo Z.H."/>
            <person name="Li M."/>
        </authorList>
    </citation>
    <scope>NUCLEOTIDE SEQUENCE [LARGE SCALE GENOMIC DNA]</scope>
    <source>
        <strain evidence="9">HyVt-237</strain>
    </source>
</reference>
<comment type="caution">
    <text evidence="9">The sequence shown here is derived from an EMBL/GenBank/DDBJ whole genome shotgun (WGS) entry which is preliminary data.</text>
</comment>
<dbReference type="PANTHER" id="PTHR43793:SF2">
    <property type="entry name" value="BIFUNCTIONAL PROTEIN HLDE"/>
    <property type="match status" value="1"/>
</dbReference>
<dbReference type="InterPro" id="IPR014729">
    <property type="entry name" value="Rossmann-like_a/b/a_fold"/>
</dbReference>
<dbReference type="GO" id="GO:0005524">
    <property type="term" value="F:ATP binding"/>
    <property type="evidence" value="ECO:0007669"/>
    <property type="project" value="UniProtKB-KW"/>
</dbReference>
<dbReference type="AlphaFoldDB" id="A0A7C0X9P8"/>
<keyword evidence="3 9" id="KW-0548">Nucleotidyltransferase</keyword>
<dbReference type="GO" id="GO:0016773">
    <property type="term" value="F:phosphotransferase activity, alcohol group as acceptor"/>
    <property type="evidence" value="ECO:0007669"/>
    <property type="project" value="InterPro"/>
</dbReference>
<keyword evidence="4" id="KW-0547">Nucleotide-binding</keyword>
<evidence type="ECO:0000256" key="5">
    <source>
        <dbReference type="ARBA" id="ARBA00022840"/>
    </source>
</evidence>
<evidence type="ECO:0000256" key="6">
    <source>
        <dbReference type="ARBA" id="ARBA00023277"/>
    </source>
</evidence>
<dbReference type="NCBIfam" id="TIGR02199">
    <property type="entry name" value="rfaE_dom_II"/>
    <property type="match status" value="1"/>
</dbReference>
<dbReference type="GO" id="GO:0016779">
    <property type="term" value="F:nucleotidyltransferase activity"/>
    <property type="evidence" value="ECO:0007669"/>
    <property type="project" value="UniProtKB-KW"/>
</dbReference>
<sequence length="162" mass="18618">MRFPEEKFVERKAIGPLCEKLRKEGKRIVFTNGCFDLLHRGHVEYLYFARKQGDVLVVGINSDESVRRLKGKGRPLSTLRDRMYVLASLEPVDFVVPFEEDTPYELIRDVLPDILVKGRDYRPDEVVGKDIVEARGGKLVLADYLEGYSTTGLIRKIREMEG</sequence>
<dbReference type="EC" id="2.7.7.70" evidence="1"/>
<name>A0A7C0X9P8_UNCW3</name>
<dbReference type="SUPFAM" id="SSF52374">
    <property type="entry name" value="Nucleotidylyl transferase"/>
    <property type="match status" value="1"/>
</dbReference>
<keyword evidence="6" id="KW-0119">Carbohydrate metabolism</keyword>
<organism evidence="9">
    <name type="scientific">candidate division WOR-3 bacterium</name>
    <dbReference type="NCBI Taxonomy" id="2052148"/>
    <lineage>
        <taxon>Bacteria</taxon>
        <taxon>Bacteria division WOR-3</taxon>
    </lineage>
</organism>
<gene>
    <name evidence="9" type="primary">rfaE2</name>
    <name evidence="9" type="ORF">ENG67_04970</name>
</gene>
<keyword evidence="5" id="KW-0067">ATP-binding</keyword>
<evidence type="ECO:0000256" key="3">
    <source>
        <dbReference type="ARBA" id="ARBA00022695"/>
    </source>
</evidence>
<dbReference type="Gene3D" id="3.40.50.620">
    <property type="entry name" value="HUPs"/>
    <property type="match status" value="1"/>
</dbReference>
<keyword evidence="2" id="KW-0808">Transferase</keyword>
<dbReference type="EMBL" id="DRBW01000188">
    <property type="protein sequence ID" value="HDM90541.1"/>
    <property type="molecule type" value="Genomic_DNA"/>
</dbReference>
<dbReference type="NCBIfam" id="TIGR00125">
    <property type="entry name" value="cyt_tran_rel"/>
    <property type="match status" value="1"/>
</dbReference>